<evidence type="ECO:0000313" key="1">
    <source>
        <dbReference type="EMBL" id="KAF2474165.1"/>
    </source>
</evidence>
<protein>
    <submittedName>
        <fullName evidence="1">Uncharacterized protein</fullName>
    </submittedName>
</protein>
<reference evidence="1" key="1">
    <citation type="journal article" date="2020" name="Stud. Mycol.">
        <title>101 Dothideomycetes genomes: a test case for predicting lifestyles and emergence of pathogens.</title>
        <authorList>
            <person name="Haridas S."/>
            <person name="Albert R."/>
            <person name="Binder M."/>
            <person name="Bloem J."/>
            <person name="Labutti K."/>
            <person name="Salamov A."/>
            <person name="Andreopoulos B."/>
            <person name="Baker S."/>
            <person name="Barry K."/>
            <person name="Bills G."/>
            <person name="Bluhm B."/>
            <person name="Cannon C."/>
            <person name="Castanera R."/>
            <person name="Culley D."/>
            <person name="Daum C."/>
            <person name="Ezra D."/>
            <person name="Gonzalez J."/>
            <person name="Henrissat B."/>
            <person name="Kuo A."/>
            <person name="Liang C."/>
            <person name="Lipzen A."/>
            <person name="Lutzoni F."/>
            <person name="Magnuson J."/>
            <person name="Mondo S."/>
            <person name="Nolan M."/>
            <person name="Ohm R."/>
            <person name="Pangilinan J."/>
            <person name="Park H.-J."/>
            <person name="Ramirez L."/>
            <person name="Alfaro M."/>
            <person name="Sun H."/>
            <person name="Tritt A."/>
            <person name="Yoshinaga Y."/>
            <person name="Zwiers L.-H."/>
            <person name="Turgeon B."/>
            <person name="Goodwin S."/>
            <person name="Spatafora J."/>
            <person name="Crous P."/>
            <person name="Grigoriev I."/>
        </authorList>
    </citation>
    <scope>NUCLEOTIDE SEQUENCE</scope>
    <source>
        <strain evidence="1">ATCC 200398</strain>
    </source>
</reference>
<proteinExistence type="predicted"/>
<dbReference type="EMBL" id="MU003498">
    <property type="protein sequence ID" value="KAF2474165.1"/>
    <property type="molecule type" value="Genomic_DNA"/>
</dbReference>
<accession>A0ACB6R502</accession>
<dbReference type="Proteomes" id="UP000799755">
    <property type="component" value="Unassembled WGS sequence"/>
</dbReference>
<gene>
    <name evidence="1" type="ORF">BDR25DRAFT_311548</name>
</gene>
<keyword evidence="2" id="KW-1185">Reference proteome</keyword>
<name>A0ACB6R502_9PLEO</name>
<organism evidence="1 2">
    <name type="scientific">Lindgomyces ingoldianus</name>
    <dbReference type="NCBI Taxonomy" id="673940"/>
    <lineage>
        <taxon>Eukaryota</taxon>
        <taxon>Fungi</taxon>
        <taxon>Dikarya</taxon>
        <taxon>Ascomycota</taxon>
        <taxon>Pezizomycotina</taxon>
        <taxon>Dothideomycetes</taxon>
        <taxon>Pleosporomycetidae</taxon>
        <taxon>Pleosporales</taxon>
        <taxon>Lindgomycetaceae</taxon>
        <taxon>Lindgomyces</taxon>
    </lineage>
</organism>
<evidence type="ECO:0000313" key="2">
    <source>
        <dbReference type="Proteomes" id="UP000799755"/>
    </source>
</evidence>
<comment type="caution">
    <text evidence="1">The sequence shown here is derived from an EMBL/GenBank/DDBJ whole genome shotgun (WGS) entry which is preliminary data.</text>
</comment>
<sequence>MVNWTADKDAILLVGIFEFVDIKFSKDLLEHLANKIGYVYSSSLGCTPKAVNHRLFNMKVKGKAAGGSAANTPTKAKPATPKTSGKGKGRGKAAPAFDGDANNPMDHDEHIIPPTPTKKRGRPKETNAESPAKKKIKAEENDEMGSIFGGSNAYSVVNSQEEMGEARFGGNGEEVGDVNEI</sequence>